<dbReference type="GO" id="GO:0015920">
    <property type="term" value="P:lipopolysaccharide transport"/>
    <property type="evidence" value="ECO:0007669"/>
    <property type="project" value="InterPro"/>
</dbReference>
<evidence type="ECO:0000259" key="1">
    <source>
        <dbReference type="Pfam" id="PF04453"/>
    </source>
</evidence>
<dbReference type="InterPro" id="IPR007543">
    <property type="entry name" value="LptD_C"/>
</dbReference>
<evidence type="ECO:0000313" key="2">
    <source>
        <dbReference type="EMBL" id="OIQ97932.1"/>
    </source>
</evidence>
<reference evidence="2" key="1">
    <citation type="submission" date="2016-10" db="EMBL/GenBank/DDBJ databases">
        <title>Sequence of Gallionella enrichment culture.</title>
        <authorList>
            <person name="Poehlein A."/>
            <person name="Muehling M."/>
            <person name="Daniel R."/>
        </authorList>
    </citation>
    <scope>NUCLEOTIDE SEQUENCE</scope>
</reference>
<comment type="caution">
    <text evidence="2">The sequence shown here is derived from an EMBL/GenBank/DDBJ whole genome shotgun (WGS) entry which is preliminary data.</text>
</comment>
<organism evidence="2">
    <name type="scientific">mine drainage metagenome</name>
    <dbReference type="NCBI Taxonomy" id="410659"/>
    <lineage>
        <taxon>unclassified sequences</taxon>
        <taxon>metagenomes</taxon>
        <taxon>ecological metagenomes</taxon>
    </lineage>
</organism>
<dbReference type="PANTHER" id="PTHR30189">
    <property type="entry name" value="LPS-ASSEMBLY PROTEIN"/>
    <property type="match status" value="1"/>
</dbReference>
<dbReference type="GO" id="GO:0043165">
    <property type="term" value="P:Gram-negative-bacterium-type cell outer membrane assembly"/>
    <property type="evidence" value="ECO:0007669"/>
    <property type="project" value="InterPro"/>
</dbReference>
<name>A0A1J5S0W8_9ZZZZ</name>
<dbReference type="PANTHER" id="PTHR30189:SF1">
    <property type="entry name" value="LPS-ASSEMBLY PROTEIN LPTD"/>
    <property type="match status" value="1"/>
</dbReference>
<proteinExistence type="inferred from homology"/>
<sequence>MRRPIRLTVSLLALSLGLGLLLTAADPAWAAKSKQKHKDKDQPISLTADRVVQDRDLSTVTATGHVELDQAGRILLADNISYNLKQDVIIATGNISLTEADGEVTFADYMELTGDMKDAAARGLHTRMIDDATLTARQGRRVGAERTVLNDATYTACRPCAEHPEKPPLWQVDAETITHDTDRHLIEYQNTWFKFDDVPIFYTPYLSHADPTVKRESGILPPSVITNNVLGTSVRLPYFQVVDPNEDITLTPMLTSKQGEQLDVVDRERTIDGESKINFSVANMSAGGVTGTEPTGWHINALGQYDLDSTWRVGYQLQRASDIYYLQDFNYRVTDPFLTSRGYLEGFGYRSYAALEAYSFQNLTDTNSYAYLSPLTRNEPLALPVLTYSYEGDPSRNGGYWSFDGRSAAITRQGGGTNSRRINTETAWNLATTTSDGEVIKFSTSMRLDAYDSSNVFSTTSGETDVARGVPQVALDWRYPLANVGAISAQTITPIVVASATPYGGNSIKIPNEDSLDFELDDVNIFSPDPYMGYDHIFTGPRVAYGGEYNLTSRGMPAFDALVAQSYQAHADSNFIVGDGMDQNLSDIVGRLNVTPSQNFGVSYRYRLNKDDYVLRRSEITANVGPRPFNLQETYVFYDKLSANSPFNAREQMITTLSTQVSRYWSTQLYNTENLGYDAGPLQTGARLIYDDECFQFMIDGGTNKTAYTTGVNGTYLMVHFVFKTLTQFPMSVM</sequence>
<protein>
    <submittedName>
        <fullName evidence="2">LPS-assembly protein LptD</fullName>
    </submittedName>
</protein>
<gene>
    <name evidence="2" type="primary">lptD_9</name>
    <name evidence="2" type="ORF">GALL_201140</name>
</gene>
<dbReference type="Gene3D" id="2.60.450.10">
    <property type="entry name" value="Lipopolysaccharide (LPS) transport protein A like domain"/>
    <property type="match status" value="1"/>
</dbReference>
<dbReference type="GO" id="GO:0009279">
    <property type="term" value="C:cell outer membrane"/>
    <property type="evidence" value="ECO:0007669"/>
    <property type="project" value="InterPro"/>
</dbReference>
<dbReference type="AlphaFoldDB" id="A0A1J5S0W8"/>
<dbReference type="EMBL" id="MLJW01000126">
    <property type="protein sequence ID" value="OIQ97932.1"/>
    <property type="molecule type" value="Genomic_DNA"/>
</dbReference>
<dbReference type="GO" id="GO:1990351">
    <property type="term" value="C:transporter complex"/>
    <property type="evidence" value="ECO:0007669"/>
    <property type="project" value="TreeGrafter"/>
</dbReference>
<feature type="domain" description="LptD C-terminal" evidence="1">
    <location>
        <begin position="297"/>
        <end position="665"/>
    </location>
</feature>
<dbReference type="InterPro" id="IPR050218">
    <property type="entry name" value="LptD"/>
</dbReference>
<dbReference type="HAMAP" id="MF_01411">
    <property type="entry name" value="LPS_assembly_LptD"/>
    <property type="match status" value="1"/>
</dbReference>
<dbReference type="Pfam" id="PF04453">
    <property type="entry name" value="LptD"/>
    <property type="match status" value="1"/>
</dbReference>
<dbReference type="InterPro" id="IPR020889">
    <property type="entry name" value="LipoPS_assembly_LptD"/>
</dbReference>
<accession>A0A1J5S0W8</accession>